<gene>
    <name evidence="1" type="ORF">BOLC1T04872H</name>
</gene>
<dbReference type="AlphaFoldDB" id="A0A3P6F4B0"/>
<organism evidence="1">
    <name type="scientific">Brassica oleracea</name>
    <name type="common">Wild cabbage</name>
    <dbReference type="NCBI Taxonomy" id="3712"/>
    <lineage>
        <taxon>Eukaryota</taxon>
        <taxon>Viridiplantae</taxon>
        <taxon>Streptophyta</taxon>
        <taxon>Embryophyta</taxon>
        <taxon>Tracheophyta</taxon>
        <taxon>Spermatophyta</taxon>
        <taxon>Magnoliopsida</taxon>
        <taxon>eudicotyledons</taxon>
        <taxon>Gunneridae</taxon>
        <taxon>Pentapetalae</taxon>
        <taxon>rosids</taxon>
        <taxon>malvids</taxon>
        <taxon>Brassicales</taxon>
        <taxon>Brassicaceae</taxon>
        <taxon>Brassiceae</taxon>
        <taxon>Brassica</taxon>
    </lineage>
</organism>
<accession>A0A3P6F4B0</accession>
<protein>
    <submittedName>
        <fullName evidence="1">Uncharacterized protein</fullName>
    </submittedName>
</protein>
<dbReference type="EMBL" id="LR031878">
    <property type="protein sequence ID" value="VDD52483.1"/>
    <property type="molecule type" value="Genomic_DNA"/>
</dbReference>
<evidence type="ECO:0000313" key="1">
    <source>
        <dbReference type="EMBL" id="VDD52483.1"/>
    </source>
</evidence>
<name>A0A3P6F4B0_BRAOL</name>
<sequence length="64" mass="7201">MSGSLFANILNYVKRYLLEYDCNQLAPKSYSKEGTDESAEDGGLANALKFLRSLHQRFLGNIKT</sequence>
<reference evidence="1" key="1">
    <citation type="submission" date="2018-11" db="EMBL/GenBank/DDBJ databases">
        <authorList>
            <consortium name="Genoscope - CEA"/>
            <person name="William W."/>
        </authorList>
    </citation>
    <scope>NUCLEOTIDE SEQUENCE</scope>
</reference>
<proteinExistence type="predicted"/>